<dbReference type="Pfam" id="PF07992">
    <property type="entry name" value="Pyr_redox_2"/>
    <property type="match status" value="1"/>
</dbReference>
<evidence type="ECO:0000313" key="18">
    <source>
        <dbReference type="Proteomes" id="UP001142175"/>
    </source>
</evidence>
<dbReference type="Gene3D" id="3.50.50.60">
    <property type="entry name" value="FAD/NAD(P)-binding domain"/>
    <property type="match status" value="2"/>
</dbReference>
<organism evidence="17 18">
    <name type="scientific">Aquiflexum gelatinilyticum</name>
    <dbReference type="NCBI Taxonomy" id="2961943"/>
    <lineage>
        <taxon>Bacteria</taxon>
        <taxon>Pseudomonadati</taxon>
        <taxon>Bacteroidota</taxon>
        <taxon>Cytophagia</taxon>
        <taxon>Cytophagales</taxon>
        <taxon>Cyclobacteriaceae</taxon>
        <taxon>Aquiflexum</taxon>
    </lineage>
</organism>
<keyword evidence="4 14" id="KW-0285">Flavoprotein</keyword>
<dbReference type="PANTHER" id="PTHR22912:SF151">
    <property type="entry name" value="DIHYDROLIPOYL DEHYDROGENASE, MITOCHONDRIAL"/>
    <property type="match status" value="1"/>
</dbReference>
<dbReference type="InterPro" id="IPR050151">
    <property type="entry name" value="Class-I_Pyr_Nuc-Dis_Oxidored"/>
</dbReference>
<dbReference type="GO" id="GO:0006103">
    <property type="term" value="P:2-oxoglutarate metabolic process"/>
    <property type="evidence" value="ECO:0007669"/>
    <property type="project" value="TreeGrafter"/>
</dbReference>
<feature type="active site" description="Proton acceptor" evidence="11">
    <location>
        <position position="443"/>
    </location>
</feature>
<evidence type="ECO:0000256" key="5">
    <source>
        <dbReference type="ARBA" id="ARBA00022827"/>
    </source>
</evidence>
<evidence type="ECO:0000256" key="9">
    <source>
        <dbReference type="ARBA" id="ARBA00023284"/>
    </source>
</evidence>
<dbReference type="InterPro" id="IPR004099">
    <property type="entry name" value="Pyr_nucl-diS_OxRdtase_dimer"/>
</dbReference>
<dbReference type="AlphaFoldDB" id="A0A9X2P4J7"/>
<evidence type="ECO:0000259" key="15">
    <source>
        <dbReference type="Pfam" id="PF02852"/>
    </source>
</evidence>
<dbReference type="FunFam" id="3.30.390.30:FF:000001">
    <property type="entry name" value="Dihydrolipoyl dehydrogenase"/>
    <property type="match status" value="1"/>
</dbReference>
<dbReference type="EC" id="1.8.1.4" evidence="2 14"/>
<evidence type="ECO:0000256" key="6">
    <source>
        <dbReference type="ARBA" id="ARBA00023002"/>
    </source>
</evidence>
<dbReference type="GO" id="GO:0050660">
    <property type="term" value="F:flavin adenine dinucleotide binding"/>
    <property type="evidence" value="ECO:0007669"/>
    <property type="project" value="InterPro"/>
</dbReference>
<feature type="binding site" evidence="12">
    <location>
        <position position="49"/>
    </location>
    <ligand>
        <name>FAD</name>
        <dbReference type="ChEBI" id="CHEBI:57692"/>
    </ligand>
</feature>
<dbReference type="Proteomes" id="UP001142175">
    <property type="component" value="Unassembled WGS sequence"/>
</dbReference>
<name>A0A9X2P4J7_9BACT</name>
<dbReference type="RefSeq" id="WP_258423028.1">
    <property type="nucleotide sequence ID" value="NZ_JANSUY010000004.1"/>
</dbReference>
<dbReference type="SUPFAM" id="SSF55424">
    <property type="entry name" value="FAD/NAD-linked reductases, dimerisation (C-terminal) domain"/>
    <property type="match status" value="1"/>
</dbReference>
<accession>A0A9X2P4J7</accession>
<dbReference type="FunFam" id="3.50.50.60:FF:000001">
    <property type="entry name" value="Dihydrolipoyl dehydrogenase, mitochondrial"/>
    <property type="match status" value="1"/>
</dbReference>
<keyword evidence="6 14" id="KW-0560">Oxidoreductase</keyword>
<feature type="domain" description="FAD/NAD(P)-binding" evidence="16">
    <location>
        <begin position="2"/>
        <end position="326"/>
    </location>
</feature>
<dbReference type="PROSITE" id="PS00076">
    <property type="entry name" value="PYRIDINE_REDOX_1"/>
    <property type="match status" value="1"/>
</dbReference>
<comment type="similarity">
    <text evidence="1 14">Belongs to the class-I pyridine nucleotide-disulfide oxidoreductase family.</text>
</comment>
<dbReference type="InterPro" id="IPR023753">
    <property type="entry name" value="FAD/NAD-binding_dom"/>
</dbReference>
<dbReference type="PIRSF" id="PIRSF000350">
    <property type="entry name" value="Mercury_reductase_MerA"/>
    <property type="match status" value="1"/>
</dbReference>
<dbReference type="EMBL" id="JANSUY010000004">
    <property type="protein sequence ID" value="MCR9015172.1"/>
    <property type="molecule type" value="Genomic_DNA"/>
</dbReference>
<dbReference type="InterPro" id="IPR012999">
    <property type="entry name" value="Pyr_OxRdtase_I_AS"/>
</dbReference>
<feature type="binding site" evidence="12">
    <location>
        <position position="202"/>
    </location>
    <ligand>
        <name>NAD(+)</name>
        <dbReference type="ChEBI" id="CHEBI:57540"/>
    </ligand>
</feature>
<dbReference type="InterPro" id="IPR016156">
    <property type="entry name" value="FAD/NAD-linked_Rdtase_dimer_sf"/>
</dbReference>
<feature type="binding site" evidence="12">
    <location>
        <position position="311"/>
    </location>
    <ligand>
        <name>FAD</name>
        <dbReference type="ChEBI" id="CHEBI:57692"/>
    </ligand>
</feature>
<feature type="binding site" evidence="12">
    <location>
        <position position="113"/>
    </location>
    <ligand>
        <name>FAD</name>
        <dbReference type="ChEBI" id="CHEBI:57692"/>
    </ligand>
</feature>
<dbReference type="InterPro" id="IPR001100">
    <property type="entry name" value="Pyr_nuc-diS_OxRdtase"/>
</dbReference>
<dbReference type="PRINTS" id="PR00368">
    <property type="entry name" value="FADPNR"/>
</dbReference>
<evidence type="ECO:0000256" key="3">
    <source>
        <dbReference type="ARBA" id="ARBA00016961"/>
    </source>
</evidence>
<dbReference type="InterPro" id="IPR036188">
    <property type="entry name" value="FAD/NAD-bd_sf"/>
</dbReference>
<dbReference type="InterPro" id="IPR006258">
    <property type="entry name" value="Lipoamide_DH"/>
</dbReference>
<proteinExistence type="inferred from homology"/>
<evidence type="ECO:0000256" key="10">
    <source>
        <dbReference type="ARBA" id="ARBA00049187"/>
    </source>
</evidence>
<keyword evidence="8" id="KW-1015">Disulfide bond</keyword>
<protein>
    <recommendedName>
        <fullName evidence="3 14">Dihydrolipoyl dehydrogenase</fullName>
        <ecNumber evidence="2 14">1.8.1.4</ecNumber>
    </recommendedName>
</protein>
<dbReference type="Gene3D" id="3.30.390.30">
    <property type="match status" value="1"/>
</dbReference>
<dbReference type="GO" id="GO:0005737">
    <property type="term" value="C:cytoplasm"/>
    <property type="evidence" value="ECO:0007669"/>
    <property type="project" value="UniProtKB-ARBA"/>
</dbReference>
<dbReference type="PANTHER" id="PTHR22912">
    <property type="entry name" value="DISULFIDE OXIDOREDUCTASE"/>
    <property type="match status" value="1"/>
</dbReference>
<evidence type="ECO:0000256" key="14">
    <source>
        <dbReference type="RuleBase" id="RU003692"/>
    </source>
</evidence>
<comment type="cofactor">
    <cofactor evidence="12 14">
        <name>FAD</name>
        <dbReference type="ChEBI" id="CHEBI:57692"/>
    </cofactor>
    <text evidence="12 14">Binds 1 FAD per subunit.</text>
</comment>
<evidence type="ECO:0000256" key="7">
    <source>
        <dbReference type="ARBA" id="ARBA00023027"/>
    </source>
</evidence>
<sequence>MYDVIVIGSGPGGYVAAIRAAQLGMKTAIIEKYPTLGGTCLNVGCIPSKALLDSSEHYHNAAHTFKTHGINLDNLEVNLEQMIARKSEVVKQNVDGIQFLMKKNKIEVYHGLGSFVDANTVKVTKDDGSSEEIKGKNIIIATGSKPASLPFINIDKDRVITSTEALKLKEIPKHMIVIGGGVIGMELGSVYGRLGAKVSVVEYLDAIIPSMDRTMGKELQKSLKKLNFDFYLKHKVTAVENTGKEVIVKAENSKGETIEIVGDYVLVSIGRKAYTEGLNAEAAGVKITERGLVEVDAHLRTNVPNIYAIGDVVKGAMLAHKAEEEGVFVAETIAGQKPHINYLLIPGVVYTWPEVASVGYTEEQLKEQGVKYKTGKFPFMASGRARASMDTDGVVKVLADANTDEILGVHMIGPRTADMIAEAVVAMEFRASAEDIARMSHAHPTYTEAFKEACLAATDNRALHI</sequence>
<dbReference type="NCBIfam" id="TIGR01350">
    <property type="entry name" value="lipoamide_DH"/>
    <property type="match status" value="1"/>
</dbReference>
<evidence type="ECO:0000256" key="13">
    <source>
        <dbReference type="PIRSR" id="PIRSR000350-4"/>
    </source>
</evidence>
<keyword evidence="12" id="KW-0547">Nucleotide-binding</keyword>
<comment type="catalytic activity">
    <reaction evidence="10 14">
        <text>N(6)-[(R)-dihydrolipoyl]-L-lysyl-[protein] + NAD(+) = N(6)-[(R)-lipoyl]-L-lysyl-[protein] + NADH + H(+)</text>
        <dbReference type="Rhea" id="RHEA:15045"/>
        <dbReference type="Rhea" id="RHEA-COMP:10474"/>
        <dbReference type="Rhea" id="RHEA-COMP:10475"/>
        <dbReference type="ChEBI" id="CHEBI:15378"/>
        <dbReference type="ChEBI" id="CHEBI:57540"/>
        <dbReference type="ChEBI" id="CHEBI:57945"/>
        <dbReference type="ChEBI" id="CHEBI:83099"/>
        <dbReference type="ChEBI" id="CHEBI:83100"/>
        <dbReference type="EC" id="1.8.1.4"/>
    </reaction>
</comment>
<feature type="binding site" evidence="12">
    <location>
        <position position="270"/>
    </location>
    <ligand>
        <name>NAD(+)</name>
        <dbReference type="ChEBI" id="CHEBI:57540"/>
    </ligand>
</feature>
<feature type="binding site" evidence="12">
    <location>
        <begin position="317"/>
        <end position="320"/>
    </location>
    <ligand>
        <name>FAD</name>
        <dbReference type="ChEBI" id="CHEBI:57692"/>
    </ligand>
</feature>
<keyword evidence="5 12" id="KW-0274">FAD</keyword>
<reference evidence="17" key="1">
    <citation type="submission" date="2022-08" db="EMBL/GenBank/DDBJ databases">
        <authorList>
            <person name="Zhang D."/>
        </authorList>
    </citation>
    <scope>NUCLEOTIDE SEQUENCE</scope>
    <source>
        <strain evidence="17">XJ19-11</strain>
    </source>
</reference>
<feature type="binding site" evidence="12">
    <location>
        <begin position="142"/>
        <end position="144"/>
    </location>
    <ligand>
        <name>FAD</name>
        <dbReference type="ChEBI" id="CHEBI:57692"/>
    </ligand>
</feature>
<keyword evidence="18" id="KW-1185">Reference proteome</keyword>
<keyword evidence="9 14" id="KW-0676">Redox-active center</keyword>
<evidence type="ECO:0000256" key="4">
    <source>
        <dbReference type="ARBA" id="ARBA00022630"/>
    </source>
</evidence>
<evidence type="ECO:0000259" key="16">
    <source>
        <dbReference type="Pfam" id="PF07992"/>
    </source>
</evidence>
<evidence type="ECO:0000256" key="2">
    <source>
        <dbReference type="ARBA" id="ARBA00012608"/>
    </source>
</evidence>
<feature type="domain" description="Pyridine nucleotide-disulphide oxidoreductase dimerisation" evidence="15">
    <location>
        <begin position="345"/>
        <end position="453"/>
    </location>
</feature>
<comment type="miscellaneous">
    <text evidence="14">The active site is a redox-active disulfide bond.</text>
</comment>
<evidence type="ECO:0000256" key="8">
    <source>
        <dbReference type="ARBA" id="ARBA00023157"/>
    </source>
</evidence>
<evidence type="ECO:0000256" key="12">
    <source>
        <dbReference type="PIRSR" id="PIRSR000350-3"/>
    </source>
</evidence>
<dbReference type="Pfam" id="PF02852">
    <property type="entry name" value="Pyr_redox_dim"/>
    <property type="match status" value="1"/>
</dbReference>
<feature type="disulfide bond" description="Redox-active" evidence="13">
    <location>
        <begin position="40"/>
        <end position="45"/>
    </location>
</feature>
<evidence type="ECO:0000256" key="11">
    <source>
        <dbReference type="PIRSR" id="PIRSR000350-2"/>
    </source>
</evidence>
<evidence type="ECO:0000256" key="1">
    <source>
        <dbReference type="ARBA" id="ARBA00007532"/>
    </source>
</evidence>
<comment type="caution">
    <text evidence="17">The sequence shown here is derived from an EMBL/GenBank/DDBJ whole genome shotgun (WGS) entry which is preliminary data.</text>
</comment>
<dbReference type="SUPFAM" id="SSF51905">
    <property type="entry name" value="FAD/NAD(P)-binding domain"/>
    <property type="match status" value="1"/>
</dbReference>
<feature type="binding site" evidence="12">
    <location>
        <begin position="179"/>
        <end position="186"/>
    </location>
    <ligand>
        <name>NAD(+)</name>
        <dbReference type="ChEBI" id="CHEBI:57540"/>
    </ligand>
</feature>
<dbReference type="GO" id="GO:0004148">
    <property type="term" value="F:dihydrolipoyl dehydrogenase (NADH) activity"/>
    <property type="evidence" value="ECO:0007669"/>
    <property type="project" value="UniProtKB-EC"/>
</dbReference>
<evidence type="ECO:0000313" key="17">
    <source>
        <dbReference type="EMBL" id="MCR9015172.1"/>
    </source>
</evidence>
<dbReference type="PRINTS" id="PR00411">
    <property type="entry name" value="PNDRDTASEI"/>
</dbReference>
<keyword evidence="7 12" id="KW-0520">NAD</keyword>
<gene>
    <name evidence="17" type="primary">lpdA</name>
    <name evidence="17" type="ORF">NU887_09000</name>
</gene>